<dbReference type="EMBL" id="JYDQ01000677">
    <property type="protein sequence ID" value="KRY06758.1"/>
    <property type="molecule type" value="Genomic_DNA"/>
</dbReference>
<keyword evidence="2" id="KW-1185">Reference proteome</keyword>
<organism evidence="1 2">
    <name type="scientific">Trichinella patagoniensis</name>
    <dbReference type="NCBI Taxonomy" id="990121"/>
    <lineage>
        <taxon>Eukaryota</taxon>
        <taxon>Metazoa</taxon>
        <taxon>Ecdysozoa</taxon>
        <taxon>Nematoda</taxon>
        <taxon>Enoplea</taxon>
        <taxon>Dorylaimia</taxon>
        <taxon>Trichinellida</taxon>
        <taxon>Trichinellidae</taxon>
        <taxon>Trichinella</taxon>
    </lineage>
</organism>
<accession>A0A0V0Z2S1</accession>
<name>A0A0V0Z2S1_9BILA</name>
<evidence type="ECO:0000313" key="2">
    <source>
        <dbReference type="Proteomes" id="UP000054783"/>
    </source>
</evidence>
<dbReference type="Proteomes" id="UP000054783">
    <property type="component" value="Unassembled WGS sequence"/>
</dbReference>
<evidence type="ECO:0000313" key="1">
    <source>
        <dbReference type="EMBL" id="KRY06758.1"/>
    </source>
</evidence>
<comment type="caution">
    <text evidence="1">The sequence shown here is derived from an EMBL/GenBank/DDBJ whole genome shotgun (WGS) entry which is preliminary data.</text>
</comment>
<sequence length="62" mass="7011">MCRHDNAAWTIKKAGMVKCRQKTNKHVYLVASALPGWSDACQMKSLSDTSCEPHLVRNYCAR</sequence>
<reference evidence="1 2" key="1">
    <citation type="submission" date="2015-01" db="EMBL/GenBank/DDBJ databases">
        <title>Evolution of Trichinella species and genotypes.</title>
        <authorList>
            <person name="Korhonen P.K."/>
            <person name="Edoardo P."/>
            <person name="Giuseppe L.R."/>
            <person name="Gasser R.B."/>
        </authorList>
    </citation>
    <scope>NUCLEOTIDE SEQUENCE [LARGE SCALE GENOMIC DNA]</scope>
    <source>
        <strain evidence="1">ISS2496</strain>
    </source>
</reference>
<gene>
    <name evidence="1" type="ORF">T12_9397</name>
</gene>
<proteinExistence type="predicted"/>
<protein>
    <submittedName>
        <fullName evidence="1">Uncharacterized protein</fullName>
    </submittedName>
</protein>
<dbReference type="AlphaFoldDB" id="A0A0V0Z2S1"/>